<gene>
    <name evidence="6" type="ORF">A3K49_07455</name>
</gene>
<reference evidence="6 7" key="1">
    <citation type="journal article" date="2016" name="Nat. Commun.">
        <title>Thousands of microbial genomes shed light on interconnected biogeochemical processes in an aquifer system.</title>
        <authorList>
            <person name="Anantharaman K."/>
            <person name="Brown C.T."/>
            <person name="Hug L.A."/>
            <person name="Sharon I."/>
            <person name="Castelle C.J."/>
            <person name="Probst A.J."/>
            <person name="Thomas B.C."/>
            <person name="Singh A."/>
            <person name="Wilkins M.J."/>
            <person name="Karaoz U."/>
            <person name="Brodie E.L."/>
            <person name="Williams K.H."/>
            <person name="Hubbard S.S."/>
            <person name="Banfield J.F."/>
        </authorList>
    </citation>
    <scope>NUCLEOTIDE SEQUENCE [LARGE SCALE GENOMIC DNA]</scope>
</reference>
<dbReference type="GO" id="GO:0046872">
    <property type="term" value="F:metal ion binding"/>
    <property type="evidence" value="ECO:0007669"/>
    <property type="project" value="UniProtKB-KW"/>
</dbReference>
<dbReference type="SMART" id="SM00729">
    <property type="entry name" value="Elp3"/>
    <property type="match status" value="1"/>
</dbReference>
<evidence type="ECO:0000256" key="2">
    <source>
        <dbReference type="ARBA" id="ARBA00022723"/>
    </source>
</evidence>
<dbReference type="Gene3D" id="3.20.20.70">
    <property type="entry name" value="Aldolase class I"/>
    <property type="match status" value="1"/>
</dbReference>
<dbReference type="CDD" id="cd01335">
    <property type="entry name" value="Radical_SAM"/>
    <property type="match status" value="1"/>
</dbReference>
<keyword evidence="3" id="KW-0408">Iron</keyword>
<dbReference type="NCBIfam" id="TIGR03916">
    <property type="entry name" value="rSAM_link_UDG"/>
    <property type="match status" value="1"/>
</dbReference>
<keyword evidence="2" id="KW-0479">Metal-binding</keyword>
<dbReference type="EMBL" id="MEUG01000001">
    <property type="protein sequence ID" value="OGC28764.1"/>
    <property type="molecule type" value="Genomic_DNA"/>
</dbReference>
<dbReference type="SFLD" id="SFLDS00029">
    <property type="entry name" value="Radical_SAM"/>
    <property type="match status" value="1"/>
</dbReference>
<dbReference type="InterPro" id="IPR058240">
    <property type="entry name" value="rSAM_sf"/>
</dbReference>
<dbReference type="PROSITE" id="PS51918">
    <property type="entry name" value="RADICAL_SAM"/>
    <property type="match status" value="1"/>
</dbReference>
<dbReference type="GO" id="GO:0003824">
    <property type="term" value="F:catalytic activity"/>
    <property type="evidence" value="ECO:0007669"/>
    <property type="project" value="InterPro"/>
</dbReference>
<dbReference type="SUPFAM" id="SSF102114">
    <property type="entry name" value="Radical SAM enzymes"/>
    <property type="match status" value="1"/>
</dbReference>
<accession>A0A1F4T7S5</accession>
<dbReference type="GO" id="GO:0051536">
    <property type="term" value="F:iron-sulfur cluster binding"/>
    <property type="evidence" value="ECO:0007669"/>
    <property type="project" value="UniProtKB-KW"/>
</dbReference>
<evidence type="ECO:0000313" key="6">
    <source>
        <dbReference type="EMBL" id="OGC28764.1"/>
    </source>
</evidence>
<name>A0A1F4T7S5_UNCSA</name>
<dbReference type="InterPro" id="IPR013785">
    <property type="entry name" value="Aldolase_TIM"/>
</dbReference>
<dbReference type="Pfam" id="PF12836">
    <property type="entry name" value="HHH_3"/>
    <property type="match status" value="1"/>
</dbReference>
<dbReference type="SFLD" id="SFLDG01102">
    <property type="entry name" value="Uncharacterised_Radical_SAM_Su"/>
    <property type="match status" value="1"/>
</dbReference>
<proteinExistence type="predicted"/>
<organism evidence="6 7">
    <name type="scientific">candidate division WOR-1 bacterium RIFOXYC12_FULL_54_18</name>
    <dbReference type="NCBI Taxonomy" id="1802584"/>
    <lineage>
        <taxon>Bacteria</taxon>
        <taxon>Bacillati</taxon>
        <taxon>Saganbacteria</taxon>
    </lineage>
</organism>
<evidence type="ECO:0000256" key="4">
    <source>
        <dbReference type="ARBA" id="ARBA00023014"/>
    </source>
</evidence>
<dbReference type="PANTHER" id="PTHR21180:SF9">
    <property type="entry name" value="TYPE II SECRETION SYSTEM PROTEIN K"/>
    <property type="match status" value="1"/>
</dbReference>
<evidence type="ECO:0000256" key="3">
    <source>
        <dbReference type="ARBA" id="ARBA00023004"/>
    </source>
</evidence>
<dbReference type="PANTHER" id="PTHR21180">
    <property type="entry name" value="ENDONUCLEASE/EXONUCLEASE/PHOSPHATASE FAMILY DOMAIN-CONTAINING PROTEIN 1"/>
    <property type="match status" value="1"/>
</dbReference>
<dbReference type="SUPFAM" id="SSF47781">
    <property type="entry name" value="RuvA domain 2-like"/>
    <property type="match status" value="1"/>
</dbReference>
<dbReference type="AlphaFoldDB" id="A0A1F4T7S5"/>
<feature type="domain" description="Radical SAM core" evidence="5">
    <location>
        <begin position="47"/>
        <end position="281"/>
    </location>
</feature>
<keyword evidence="1" id="KW-0949">S-adenosyl-L-methionine</keyword>
<comment type="caution">
    <text evidence="6">The sequence shown here is derived from an EMBL/GenBank/DDBJ whole genome shotgun (WGS) entry which is preliminary data.</text>
</comment>
<dbReference type="InterPro" id="IPR051675">
    <property type="entry name" value="Endo/Exo/Phosphatase_dom_1"/>
</dbReference>
<dbReference type="InterPro" id="IPR007197">
    <property type="entry name" value="rSAM"/>
</dbReference>
<dbReference type="Gene3D" id="1.10.150.320">
    <property type="entry name" value="Photosystem II 12 kDa extrinsic protein"/>
    <property type="match status" value="1"/>
</dbReference>
<dbReference type="Proteomes" id="UP000178602">
    <property type="component" value="Unassembled WGS sequence"/>
</dbReference>
<dbReference type="InterPro" id="IPR023874">
    <property type="entry name" value="DNA_rSAM_put"/>
</dbReference>
<dbReference type="Pfam" id="PF04055">
    <property type="entry name" value="Radical_SAM"/>
    <property type="match status" value="1"/>
</dbReference>
<dbReference type="InterPro" id="IPR006638">
    <property type="entry name" value="Elp3/MiaA/NifB-like_rSAM"/>
</dbReference>
<protein>
    <submittedName>
        <fullName evidence="6">Putative DNA modification/repair radical SAM protein</fullName>
    </submittedName>
</protein>
<dbReference type="InterPro" id="IPR010994">
    <property type="entry name" value="RuvA_2-like"/>
</dbReference>
<evidence type="ECO:0000256" key="1">
    <source>
        <dbReference type="ARBA" id="ARBA00022691"/>
    </source>
</evidence>
<sequence length="405" mass="45954">MPDTEQKLEILGAAAKYDICASSAAPQKRQPNSNYIGSNAPGGICHSYTPDGRCVSLLKVLMTNSCKNNCQYCVNRASNDFKRSSFEPKELADLFIELYRRNYIEGIFLSSGVQKSAVYTMERMIAVLEILRFQYRYRGYVHLKALPHTPADLIERGARLADRMSVNLESPNPDRLKSIAGEKNFMLDLVAPINAIQKQVEKGLLKAGQTTQFVVGAAGETDAELLRTTNWLYKKKNLKRVYFSAFVPTVPDHLVPQSPIPLLREHRLYQADWLMRFYNFQLEDLVLKDDHNLSLDLDPKMAHALKNRERFPLEINRASYQDLLKVPGIGPLAAKRLYRARKEHHFTNLQELKNLGVVTKRAKPFILINGVKQGNISEIVTVKQLELFEGYSSSLAWAQAPQLLT</sequence>
<evidence type="ECO:0000313" key="7">
    <source>
        <dbReference type="Proteomes" id="UP000178602"/>
    </source>
</evidence>
<evidence type="ECO:0000259" key="5">
    <source>
        <dbReference type="PROSITE" id="PS51918"/>
    </source>
</evidence>
<keyword evidence="4" id="KW-0411">Iron-sulfur</keyword>